<dbReference type="GeneID" id="39738139"/>
<organism evidence="1 2">
    <name type="scientific">Plasmodium relictum</name>
    <dbReference type="NCBI Taxonomy" id="85471"/>
    <lineage>
        <taxon>Eukaryota</taxon>
        <taxon>Sar</taxon>
        <taxon>Alveolata</taxon>
        <taxon>Apicomplexa</taxon>
        <taxon>Aconoidasida</taxon>
        <taxon>Haemosporida</taxon>
        <taxon>Plasmodiidae</taxon>
        <taxon>Plasmodium</taxon>
        <taxon>Plasmodium (Haemamoeba)</taxon>
    </lineage>
</organism>
<proteinExistence type="predicted"/>
<protein>
    <recommendedName>
        <fullName evidence="3">Arp2/3 complex 34 kDa subunit</fullName>
    </recommendedName>
</protein>
<evidence type="ECO:0008006" key="3">
    <source>
        <dbReference type="Google" id="ProtNLM"/>
    </source>
</evidence>
<sequence length="457" mass="54980">MCERLYKKIKSIECESNLYISNNKVLFETIYNLIREGVPIPSAYYINDHIVDRETERYVLTKYIYDIDDIIYKVEAHSKIKLEKSVNLRVKYIEEEYLKDYEVENFYKEDKYNVLDSLQIYISHNHFEKIWNEFTIPYFLSCYHDEENFKIHTHILEKEEFGYDLQIELYEIPDNPIKTFLVANHLSKIREALQCGPLMHFFLTKTNTQENSFEKFIIRKNEVIFILKKNDYLLAVISIHYEDEYDKYIALGLCKNIHLTTKTMDLSGNLDCSFYTHFPSHLITSEFFVYENLDKDNYEKEKKDVLGKKNSKNIKNTRKFNEDSFNEEDKEKIKNEIKEKVFNEEKEEYDKKNLDKEKKCNNLAYEEEINREYICEDETGNISDNLNEVNKIDEEKEMKVPNVGFISLRMDIQLFNNCKDFSELIQVSSRISHIIVSFRDFLNNSLVLYRIKQRRTF</sequence>
<evidence type="ECO:0000313" key="1">
    <source>
        <dbReference type="EMBL" id="CRH03847.1"/>
    </source>
</evidence>
<accession>A0A1J1HEL1</accession>
<dbReference type="RefSeq" id="XP_028535854.1">
    <property type="nucleotide sequence ID" value="XM_028678738.1"/>
</dbReference>
<dbReference type="OrthoDB" id="369623at2759"/>
<keyword evidence="2" id="KW-1185">Reference proteome</keyword>
<dbReference type="KEGG" id="prel:PRELSG_1320600"/>
<dbReference type="OMA" id="GPFMHFF"/>
<gene>
    <name evidence="1" type="ORF">PRELSG_1320600</name>
</gene>
<dbReference type="VEuPathDB" id="PlasmoDB:PRELSG_1320600"/>
<dbReference type="Proteomes" id="UP000220158">
    <property type="component" value="Chromosome 13"/>
</dbReference>
<reference evidence="1 2" key="1">
    <citation type="submission" date="2015-04" db="EMBL/GenBank/DDBJ databases">
        <authorList>
            <consortium name="Pathogen Informatics"/>
        </authorList>
    </citation>
    <scope>NUCLEOTIDE SEQUENCE [LARGE SCALE GENOMIC DNA]</scope>
    <source>
        <strain evidence="1 2">SGS1</strain>
    </source>
</reference>
<dbReference type="AlphaFoldDB" id="A0A1J1HEL1"/>
<evidence type="ECO:0000313" key="2">
    <source>
        <dbReference type="Proteomes" id="UP000220158"/>
    </source>
</evidence>
<dbReference type="EMBL" id="LN835308">
    <property type="protein sequence ID" value="CRH03847.1"/>
    <property type="molecule type" value="Genomic_DNA"/>
</dbReference>
<name>A0A1J1HEL1_PLARL</name>